<dbReference type="Gene3D" id="3.40.630.30">
    <property type="match status" value="1"/>
</dbReference>
<dbReference type="SUPFAM" id="SSF55729">
    <property type="entry name" value="Acyl-CoA N-acyltransferases (Nat)"/>
    <property type="match status" value="1"/>
</dbReference>
<dbReference type="GO" id="GO:0016747">
    <property type="term" value="F:acyltransferase activity, transferring groups other than amino-acyl groups"/>
    <property type="evidence" value="ECO:0007669"/>
    <property type="project" value="InterPro"/>
</dbReference>
<gene>
    <name evidence="2" type="ORF">AB0763_05125</name>
</gene>
<organism evidence="2">
    <name type="scientific">Vibrio sp. HB236076</name>
    <dbReference type="NCBI Taxonomy" id="3232307"/>
    <lineage>
        <taxon>Bacteria</taxon>
        <taxon>Pseudomonadati</taxon>
        <taxon>Pseudomonadota</taxon>
        <taxon>Gammaproteobacteria</taxon>
        <taxon>Vibrionales</taxon>
        <taxon>Vibrionaceae</taxon>
        <taxon>Vibrio</taxon>
    </lineage>
</organism>
<accession>A0AB39HHV4</accession>
<evidence type="ECO:0000313" key="2">
    <source>
        <dbReference type="EMBL" id="XDK26324.1"/>
    </source>
</evidence>
<dbReference type="InterPro" id="IPR000182">
    <property type="entry name" value="GNAT_dom"/>
</dbReference>
<dbReference type="RefSeq" id="WP_306101543.1">
    <property type="nucleotide sequence ID" value="NZ_CP162601.1"/>
</dbReference>
<dbReference type="KEGG" id="vih:AB0763_05125"/>
<dbReference type="AlphaFoldDB" id="A0AB39HHV4"/>
<sequence length="157" mass="18140">MLMIRPYQESDAETLWSLFYHTVRTINRRDYTQAQVEAWAPAAMSMDVWRTTLQKKATYVAEQDGKILAYAVLQSDGLIDHFFCHHQHQRQGLGRTLMTYLETEASRKKIDTLYAAVSITAEPFFTQSGFEVIKEQIVTRRGQTLRNIVMKKTATST</sequence>
<evidence type="ECO:0000259" key="1">
    <source>
        <dbReference type="PROSITE" id="PS51186"/>
    </source>
</evidence>
<dbReference type="InterPro" id="IPR052564">
    <property type="entry name" value="N-acetyltrans/Recomb-assoc"/>
</dbReference>
<reference evidence="2" key="1">
    <citation type="submission" date="2024-07" db="EMBL/GenBank/DDBJ databases">
        <title>Genome Analysis of a Potential Novel Vibrio Species Secreting pH- and Thermo-stable Alginate Lyase and its Application in Producing Alginate Oligosaccharides.</title>
        <authorList>
            <person name="Huang H."/>
            <person name="Bao K."/>
        </authorList>
    </citation>
    <scope>NUCLEOTIDE SEQUENCE</scope>
    <source>
        <strain evidence="2">HB236076</strain>
    </source>
</reference>
<feature type="domain" description="N-acetyltransferase" evidence="1">
    <location>
        <begin position="2"/>
        <end position="155"/>
    </location>
</feature>
<dbReference type="Pfam" id="PF13673">
    <property type="entry name" value="Acetyltransf_10"/>
    <property type="match status" value="1"/>
</dbReference>
<dbReference type="InterPro" id="IPR016181">
    <property type="entry name" value="Acyl_CoA_acyltransferase"/>
</dbReference>
<dbReference type="PANTHER" id="PTHR43451:SF1">
    <property type="entry name" value="ACETYLTRANSFERASE"/>
    <property type="match status" value="1"/>
</dbReference>
<dbReference type="PROSITE" id="PS51186">
    <property type="entry name" value="GNAT"/>
    <property type="match status" value="1"/>
</dbReference>
<dbReference type="CDD" id="cd04301">
    <property type="entry name" value="NAT_SF"/>
    <property type="match status" value="1"/>
</dbReference>
<name>A0AB39HHV4_9VIBR</name>
<dbReference type="EMBL" id="CP162601">
    <property type="protein sequence ID" value="XDK26324.1"/>
    <property type="molecule type" value="Genomic_DNA"/>
</dbReference>
<dbReference type="PANTHER" id="PTHR43451">
    <property type="entry name" value="ACETYLTRANSFERASE (GNAT) FAMILY PROTEIN"/>
    <property type="match status" value="1"/>
</dbReference>
<protein>
    <submittedName>
        <fullName evidence="2">N-acetyltransferase family protein</fullName>
    </submittedName>
</protein>
<proteinExistence type="predicted"/>